<accession>A0A9D1CS26</accession>
<dbReference type="EC" id="2.6.1.-" evidence="6"/>
<evidence type="ECO:0000313" key="8">
    <source>
        <dbReference type="EMBL" id="HIQ72094.1"/>
    </source>
</evidence>
<proteinExistence type="inferred from homology"/>
<dbReference type="Proteomes" id="UP000886887">
    <property type="component" value="Unassembled WGS sequence"/>
</dbReference>
<dbReference type="SUPFAM" id="SSF53383">
    <property type="entry name" value="PLP-dependent transferases"/>
    <property type="match status" value="1"/>
</dbReference>
<feature type="domain" description="Aminotransferase class I/classII large" evidence="7">
    <location>
        <begin position="28"/>
        <end position="369"/>
    </location>
</feature>
<reference evidence="8" key="1">
    <citation type="submission" date="2020-10" db="EMBL/GenBank/DDBJ databases">
        <authorList>
            <person name="Gilroy R."/>
        </authorList>
    </citation>
    <scope>NUCLEOTIDE SEQUENCE</scope>
    <source>
        <strain evidence="8">ChiSxjej2B14-6234</strain>
    </source>
</reference>
<sequence length="378" mass="41794">MEMNRAVVAMQPSGIRRITAEARRIGGCISLTLGEPDFDTPAPVCERTRRALGEGYTHYPPNAGYEPLRAQIAAHENARHGTDYTADEVIVTAGSTEAIASALLAILNPGDEVIVPVPAFGLYEQLIALAGGVDVPLHTEADGFQIAQERLDACLTPRTKAILITSPNNPTGCVLEAASLERVARAAREHDLFVLLDAVYDRLVYRPDVPHLMDDRTLRDRLIVVQSFSKPYAMTGWRVGYGIADAPVARQMLKVHAALVVGVSAFSQRGCEGIFDVDIEPMRLRYLQRRDYVLGRLEKMGLETVRPDGAFYVFPSIARFGMTSEAFALRLMREAKVAVVPSSCFGVEGFVRITYCYSDEELREGMDRLERFVESLER</sequence>
<evidence type="ECO:0000256" key="2">
    <source>
        <dbReference type="ARBA" id="ARBA00007441"/>
    </source>
</evidence>
<evidence type="ECO:0000256" key="5">
    <source>
        <dbReference type="ARBA" id="ARBA00022898"/>
    </source>
</evidence>
<dbReference type="GO" id="GO:0006520">
    <property type="term" value="P:amino acid metabolic process"/>
    <property type="evidence" value="ECO:0007669"/>
    <property type="project" value="InterPro"/>
</dbReference>
<evidence type="ECO:0000256" key="1">
    <source>
        <dbReference type="ARBA" id="ARBA00001933"/>
    </source>
</evidence>
<dbReference type="InterPro" id="IPR015421">
    <property type="entry name" value="PyrdxlP-dep_Trfase_major"/>
</dbReference>
<dbReference type="GO" id="GO:0008483">
    <property type="term" value="F:transaminase activity"/>
    <property type="evidence" value="ECO:0007669"/>
    <property type="project" value="UniProtKB-KW"/>
</dbReference>
<dbReference type="InterPro" id="IPR050596">
    <property type="entry name" value="AspAT/PAT-like"/>
</dbReference>
<gene>
    <name evidence="8" type="ORF">IAB73_07815</name>
</gene>
<evidence type="ECO:0000313" key="9">
    <source>
        <dbReference type="Proteomes" id="UP000886887"/>
    </source>
</evidence>
<name>A0A9D1CS26_9FIRM</name>
<dbReference type="GO" id="GO:0030170">
    <property type="term" value="F:pyridoxal phosphate binding"/>
    <property type="evidence" value="ECO:0007669"/>
    <property type="project" value="InterPro"/>
</dbReference>
<keyword evidence="3 6" id="KW-0032">Aminotransferase</keyword>
<comment type="similarity">
    <text evidence="2 6">Belongs to the class-I pyridoxal-phosphate-dependent aminotransferase family.</text>
</comment>
<evidence type="ECO:0000256" key="4">
    <source>
        <dbReference type="ARBA" id="ARBA00022679"/>
    </source>
</evidence>
<comment type="cofactor">
    <cofactor evidence="1 6">
        <name>pyridoxal 5'-phosphate</name>
        <dbReference type="ChEBI" id="CHEBI:597326"/>
    </cofactor>
</comment>
<protein>
    <recommendedName>
        <fullName evidence="6">Aminotransferase</fullName>
        <ecNumber evidence="6">2.6.1.-</ecNumber>
    </recommendedName>
</protein>
<evidence type="ECO:0000256" key="6">
    <source>
        <dbReference type="RuleBase" id="RU000481"/>
    </source>
</evidence>
<dbReference type="InterPro" id="IPR004839">
    <property type="entry name" value="Aminotransferase_I/II_large"/>
</dbReference>
<keyword evidence="5" id="KW-0663">Pyridoxal phosphate</keyword>
<comment type="caution">
    <text evidence="8">The sequence shown here is derived from an EMBL/GenBank/DDBJ whole genome shotgun (WGS) entry which is preliminary data.</text>
</comment>
<dbReference type="Gene3D" id="3.40.640.10">
    <property type="entry name" value="Type I PLP-dependent aspartate aminotransferase-like (Major domain)"/>
    <property type="match status" value="1"/>
</dbReference>
<keyword evidence="4 6" id="KW-0808">Transferase</keyword>
<dbReference type="InterPro" id="IPR004838">
    <property type="entry name" value="NHTrfase_class1_PyrdxlP-BS"/>
</dbReference>
<organism evidence="8 9">
    <name type="scientific">Candidatus Onthenecus intestinigallinarum</name>
    <dbReference type="NCBI Taxonomy" id="2840875"/>
    <lineage>
        <taxon>Bacteria</taxon>
        <taxon>Bacillati</taxon>
        <taxon>Bacillota</taxon>
        <taxon>Clostridia</taxon>
        <taxon>Eubacteriales</taxon>
        <taxon>Candidatus Onthenecus</taxon>
    </lineage>
</organism>
<dbReference type="PROSITE" id="PS00105">
    <property type="entry name" value="AA_TRANSFER_CLASS_1"/>
    <property type="match status" value="1"/>
</dbReference>
<dbReference type="PANTHER" id="PTHR46383:SF3">
    <property type="entry name" value="ASPARTATE AMINOTRANSFERASE-RELATED"/>
    <property type="match status" value="1"/>
</dbReference>
<dbReference type="AlphaFoldDB" id="A0A9D1CS26"/>
<dbReference type="PANTHER" id="PTHR46383">
    <property type="entry name" value="ASPARTATE AMINOTRANSFERASE"/>
    <property type="match status" value="1"/>
</dbReference>
<dbReference type="Pfam" id="PF00155">
    <property type="entry name" value="Aminotran_1_2"/>
    <property type="match status" value="1"/>
</dbReference>
<reference evidence="8" key="2">
    <citation type="journal article" date="2021" name="PeerJ">
        <title>Extensive microbial diversity within the chicken gut microbiome revealed by metagenomics and culture.</title>
        <authorList>
            <person name="Gilroy R."/>
            <person name="Ravi A."/>
            <person name="Getino M."/>
            <person name="Pursley I."/>
            <person name="Horton D.L."/>
            <person name="Alikhan N.F."/>
            <person name="Baker D."/>
            <person name="Gharbi K."/>
            <person name="Hall N."/>
            <person name="Watson M."/>
            <person name="Adriaenssens E.M."/>
            <person name="Foster-Nyarko E."/>
            <person name="Jarju S."/>
            <person name="Secka A."/>
            <person name="Antonio M."/>
            <person name="Oren A."/>
            <person name="Chaudhuri R.R."/>
            <person name="La Ragione R."/>
            <person name="Hildebrand F."/>
            <person name="Pallen M.J."/>
        </authorList>
    </citation>
    <scope>NUCLEOTIDE SEQUENCE</scope>
    <source>
        <strain evidence="8">ChiSxjej2B14-6234</strain>
    </source>
</reference>
<dbReference type="CDD" id="cd00609">
    <property type="entry name" value="AAT_like"/>
    <property type="match status" value="1"/>
</dbReference>
<dbReference type="InterPro" id="IPR015424">
    <property type="entry name" value="PyrdxlP-dep_Trfase"/>
</dbReference>
<dbReference type="EMBL" id="DVFJ01000028">
    <property type="protein sequence ID" value="HIQ72094.1"/>
    <property type="molecule type" value="Genomic_DNA"/>
</dbReference>
<evidence type="ECO:0000256" key="3">
    <source>
        <dbReference type="ARBA" id="ARBA00022576"/>
    </source>
</evidence>
<evidence type="ECO:0000259" key="7">
    <source>
        <dbReference type="Pfam" id="PF00155"/>
    </source>
</evidence>